<evidence type="ECO:0000313" key="2">
    <source>
        <dbReference type="EMBL" id="MBO0906595.1"/>
    </source>
</evidence>
<accession>A0ABS3JBT3</accession>
<protein>
    <submittedName>
        <fullName evidence="2">IS630 family transposase</fullName>
    </submittedName>
</protein>
<proteinExistence type="predicted"/>
<evidence type="ECO:0000313" key="1">
    <source>
        <dbReference type="EMBL" id="MBO0906588.1"/>
    </source>
</evidence>
<evidence type="ECO:0000313" key="3">
    <source>
        <dbReference type="Proteomes" id="UP000664288"/>
    </source>
</evidence>
<reference evidence="2 3" key="1">
    <citation type="submission" date="2021-03" db="EMBL/GenBank/DDBJ databases">
        <title>Whole genome sequence of Jiella sp. MQZ13P-4.</title>
        <authorList>
            <person name="Tuo L."/>
        </authorList>
    </citation>
    <scope>NUCLEOTIDE SEQUENCE [LARGE SCALE GENOMIC DNA]</scope>
    <source>
        <strain evidence="2 3">MQZ13P-4</strain>
    </source>
</reference>
<name>A0ABS3JBT3_9HYPH</name>
<sequence length="60" mass="6927">PELNPVENVWQYLRQNKLAITVFDDYAHIVDVCCDAWTFFARDPATVASITRRSWAQVKG</sequence>
<feature type="non-terminal residue" evidence="2">
    <location>
        <position position="1"/>
    </location>
</feature>
<keyword evidence="3" id="KW-1185">Reference proteome</keyword>
<gene>
    <name evidence="1" type="ORF">J1C47_23370</name>
    <name evidence="2" type="ORF">J1C47_23405</name>
</gene>
<dbReference type="Proteomes" id="UP000664288">
    <property type="component" value="Unassembled WGS sequence"/>
</dbReference>
<dbReference type="EMBL" id="JAFMPY010000063">
    <property type="protein sequence ID" value="MBO0906595.1"/>
    <property type="molecule type" value="Genomic_DNA"/>
</dbReference>
<organism evidence="2 3">
    <name type="scientific">Jiella sonneratiae</name>
    <dbReference type="NCBI Taxonomy" id="2816856"/>
    <lineage>
        <taxon>Bacteria</taxon>
        <taxon>Pseudomonadati</taxon>
        <taxon>Pseudomonadota</taxon>
        <taxon>Alphaproteobacteria</taxon>
        <taxon>Hyphomicrobiales</taxon>
        <taxon>Aurantimonadaceae</taxon>
        <taxon>Jiella</taxon>
    </lineage>
</organism>
<comment type="caution">
    <text evidence="2">The sequence shown here is derived from an EMBL/GenBank/DDBJ whole genome shotgun (WGS) entry which is preliminary data.</text>
</comment>
<dbReference type="EMBL" id="JAFMPY010000061">
    <property type="protein sequence ID" value="MBO0906588.1"/>
    <property type="molecule type" value="Genomic_DNA"/>
</dbReference>